<dbReference type="EMBL" id="JACAQB010000004">
    <property type="protein sequence ID" value="NWB95813.1"/>
    <property type="molecule type" value="Genomic_DNA"/>
</dbReference>
<sequence length="237" mass="26225">MHRVLALILVCLPVLDFADCKEDLSDWAKTLHPDLTFDQMHSVCKVSPVDPGRTLAALVFIEKKDSDDETTYGLEVLSADGGTIESHIYESAAIFSDAIQFDGLGLDTARYQIATATRAFGVRVKYLGSSRIYKYWSTELNLYVDDGRKLRKVLGGLEVEKVNGDWDGYCEGNSSGTTSTIALGKASNKGYVSLEVTDKTIHYHSVVEGDDCINKDDKPVLKKHALIYNGKQYNKSK</sequence>
<accession>A0A7Y7X9J1</accession>
<organism evidence="1 2">
    <name type="scientific">Pseudomonas gingeri</name>
    <dbReference type="NCBI Taxonomy" id="117681"/>
    <lineage>
        <taxon>Bacteria</taxon>
        <taxon>Pseudomonadati</taxon>
        <taxon>Pseudomonadota</taxon>
        <taxon>Gammaproteobacteria</taxon>
        <taxon>Pseudomonadales</taxon>
        <taxon>Pseudomonadaceae</taxon>
        <taxon>Pseudomonas</taxon>
    </lineage>
</organism>
<proteinExistence type="predicted"/>
<name>A0A7Y7X9J1_9PSED</name>
<gene>
    <name evidence="1" type="ORF">HX882_07935</name>
</gene>
<evidence type="ECO:0000313" key="1">
    <source>
        <dbReference type="EMBL" id="NWB95813.1"/>
    </source>
</evidence>
<reference evidence="1 2" key="1">
    <citation type="submission" date="2020-04" db="EMBL/GenBank/DDBJ databases">
        <title>Molecular characterization of pseudomonads from Agaricus bisporus reveal novel blotch 2 pathogens in Western Europe.</title>
        <authorList>
            <person name="Taparia T."/>
            <person name="Krijger M."/>
            <person name="Haynes E."/>
            <person name="Elpinstone J.G."/>
            <person name="Noble R."/>
            <person name="Van Der Wolf J."/>
        </authorList>
    </citation>
    <scope>NUCLEOTIDE SEQUENCE [LARGE SCALE GENOMIC DNA]</scope>
    <source>
        <strain evidence="1 2">H7001</strain>
    </source>
</reference>
<evidence type="ECO:0000313" key="2">
    <source>
        <dbReference type="Proteomes" id="UP000539985"/>
    </source>
</evidence>
<dbReference type="Proteomes" id="UP000539985">
    <property type="component" value="Unassembled WGS sequence"/>
</dbReference>
<protein>
    <submittedName>
        <fullName evidence="1">Uncharacterized protein</fullName>
    </submittedName>
</protein>
<dbReference type="RefSeq" id="WP_177101124.1">
    <property type="nucleotide sequence ID" value="NZ_JACAQB010000004.1"/>
</dbReference>
<comment type="caution">
    <text evidence="1">The sequence shown here is derived from an EMBL/GenBank/DDBJ whole genome shotgun (WGS) entry which is preliminary data.</text>
</comment>
<dbReference type="AlphaFoldDB" id="A0A7Y7X9J1"/>